<dbReference type="Proteomes" id="UP001610446">
    <property type="component" value="Unassembled WGS sequence"/>
</dbReference>
<evidence type="ECO:0000313" key="1">
    <source>
        <dbReference type="EMBL" id="KAL2851012.1"/>
    </source>
</evidence>
<name>A0ABR4KG44_9EURO</name>
<reference evidence="1 2" key="1">
    <citation type="submission" date="2024-07" db="EMBL/GenBank/DDBJ databases">
        <title>Section-level genome sequencing and comparative genomics of Aspergillus sections Usti and Cavernicolus.</title>
        <authorList>
            <consortium name="Lawrence Berkeley National Laboratory"/>
            <person name="Nybo J.L."/>
            <person name="Vesth T.C."/>
            <person name="Theobald S."/>
            <person name="Frisvad J.C."/>
            <person name="Larsen T.O."/>
            <person name="Kjaerboelling I."/>
            <person name="Rothschild-Mancinelli K."/>
            <person name="Lyhne E.K."/>
            <person name="Kogle M.E."/>
            <person name="Barry K."/>
            <person name="Clum A."/>
            <person name="Na H."/>
            <person name="Ledsgaard L."/>
            <person name="Lin J."/>
            <person name="Lipzen A."/>
            <person name="Kuo A."/>
            <person name="Riley R."/>
            <person name="Mondo S."/>
            <person name="Labutti K."/>
            <person name="Haridas S."/>
            <person name="Pangalinan J."/>
            <person name="Salamov A.A."/>
            <person name="Simmons B.A."/>
            <person name="Magnuson J.K."/>
            <person name="Chen J."/>
            <person name="Drula E."/>
            <person name="Henrissat B."/>
            <person name="Wiebenga A."/>
            <person name="Lubbers R.J."/>
            <person name="Gomes A.C."/>
            <person name="Makela M.R."/>
            <person name="Stajich J."/>
            <person name="Grigoriev I.V."/>
            <person name="Mortensen U.H."/>
            <person name="De Vries R.P."/>
            <person name="Baker S.E."/>
            <person name="Andersen M.R."/>
        </authorList>
    </citation>
    <scope>NUCLEOTIDE SEQUENCE [LARGE SCALE GENOMIC DNA]</scope>
    <source>
        <strain evidence="1 2">CBS 123904</strain>
    </source>
</reference>
<accession>A0ABR4KG44</accession>
<proteinExistence type="predicted"/>
<evidence type="ECO:0000313" key="2">
    <source>
        <dbReference type="Proteomes" id="UP001610446"/>
    </source>
</evidence>
<organism evidence="1 2">
    <name type="scientific">Aspergillus pseudoustus</name>
    <dbReference type="NCBI Taxonomy" id="1810923"/>
    <lineage>
        <taxon>Eukaryota</taxon>
        <taxon>Fungi</taxon>
        <taxon>Dikarya</taxon>
        <taxon>Ascomycota</taxon>
        <taxon>Pezizomycotina</taxon>
        <taxon>Eurotiomycetes</taxon>
        <taxon>Eurotiomycetidae</taxon>
        <taxon>Eurotiales</taxon>
        <taxon>Aspergillaceae</taxon>
        <taxon>Aspergillus</taxon>
        <taxon>Aspergillus subgen. Nidulantes</taxon>
    </lineage>
</organism>
<sequence>MVFDLAQLQPLTSQLDLVVLAANVVERPVLLILNEIPCLVHPAAHSTVLGPSPARVCNKGSIRLL</sequence>
<dbReference type="EMBL" id="JBFXLU010000033">
    <property type="protein sequence ID" value="KAL2851012.1"/>
    <property type="molecule type" value="Genomic_DNA"/>
</dbReference>
<gene>
    <name evidence="1" type="ORF">BJY01DRAFT_209500</name>
</gene>
<keyword evidence="2" id="KW-1185">Reference proteome</keyword>
<protein>
    <submittedName>
        <fullName evidence="1">Uncharacterized protein</fullName>
    </submittedName>
</protein>
<comment type="caution">
    <text evidence="1">The sequence shown here is derived from an EMBL/GenBank/DDBJ whole genome shotgun (WGS) entry which is preliminary data.</text>
</comment>